<proteinExistence type="inferred from homology"/>
<keyword evidence="4" id="KW-0285">Flavoprotein</keyword>
<evidence type="ECO:0000256" key="7">
    <source>
        <dbReference type="PIRSR" id="PIRSR625650-1"/>
    </source>
</evidence>
<evidence type="ECO:0000313" key="14">
    <source>
        <dbReference type="Proteomes" id="UP001153069"/>
    </source>
</evidence>
<dbReference type="Gene3D" id="1.10.45.10">
    <property type="entry name" value="Vanillyl-alcohol Oxidase, Chain A, domain 4"/>
    <property type="match status" value="1"/>
</dbReference>
<feature type="active site" description="Proton donor/acceptor" evidence="7">
    <location>
        <position position="1578"/>
    </location>
</feature>
<dbReference type="PROSITE" id="PS51387">
    <property type="entry name" value="FAD_PCMH"/>
    <property type="match status" value="1"/>
</dbReference>
<dbReference type="InterPro" id="IPR025650">
    <property type="entry name" value="Alkyl-DHAP_Synthase"/>
</dbReference>
<evidence type="ECO:0000256" key="11">
    <source>
        <dbReference type="SAM" id="Phobius"/>
    </source>
</evidence>
<evidence type="ECO:0000256" key="10">
    <source>
        <dbReference type="PIRSR" id="PIRSR625650-4"/>
    </source>
</evidence>
<comment type="pathway">
    <text evidence="1">Glycerolipid metabolism; ether lipid biosynthesis.</text>
</comment>
<dbReference type="Gene3D" id="3.30.465.10">
    <property type="match status" value="1"/>
</dbReference>
<evidence type="ECO:0000313" key="13">
    <source>
        <dbReference type="EMBL" id="CAB9518126.1"/>
    </source>
</evidence>
<evidence type="ECO:0000256" key="9">
    <source>
        <dbReference type="PIRSR" id="PIRSR625650-3"/>
    </source>
</evidence>
<evidence type="ECO:0000256" key="2">
    <source>
        <dbReference type="ARBA" id="ARBA00008000"/>
    </source>
</evidence>
<dbReference type="InterPro" id="IPR002123">
    <property type="entry name" value="Plipid/glycerol_acylTrfase"/>
</dbReference>
<accession>A0A9N8HLE0</accession>
<feature type="binding site" evidence="9">
    <location>
        <begin position="1290"/>
        <end position="1296"/>
    </location>
    <ligand>
        <name>FAD</name>
        <dbReference type="ChEBI" id="CHEBI:57692"/>
    </ligand>
</feature>
<dbReference type="SUPFAM" id="SSF55103">
    <property type="entry name" value="FAD-linked oxidases, C-terminal domain"/>
    <property type="match status" value="1"/>
</dbReference>
<dbReference type="InterPro" id="IPR036291">
    <property type="entry name" value="NAD(P)-bd_dom_sf"/>
</dbReference>
<dbReference type="EMBL" id="CAICTM010000906">
    <property type="protein sequence ID" value="CAB9518126.1"/>
    <property type="molecule type" value="Genomic_DNA"/>
</dbReference>
<dbReference type="InterPro" id="IPR004113">
    <property type="entry name" value="FAD-bd_oxidored_4_C"/>
</dbReference>
<dbReference type="Gene3D" id="3.30.43.10">
    <property type="entry name" value="Uridine Diphospho-n-acetylenolpyruvylglucosamine Reductase, domain 2"/>
    <property type="match status" value="1"/>
</dbReference>
<dbReference type="EC" id="2.5.1.26" evidence="3"/>
<evidence type="ECO:0000256" key="3">
    <source>
        <dbReference type="ARBA" id="ARBA00012385"/>
    </source>
</evidence>
<dbReference type="GO" id="GO:0008610">
    <property type="term" value="P:lipid biosynthetic process"/>
    <property type="evidence" value="ECO:0007669"/>
    <property type="project" value="InterPro"/>
</dbReference>
<keyword evidence="11" id="KW-0812">Transmembrane</keyword>
<dbReference type="SUPFAM" id="SSF56176">
    <property type="entry name" value="FAD-binding/transporter-associated domain-like"/>
    <property type="match status" value="1"/>
</dbReference>
<dbReference type="SMART" id="SM00563">
    <property type="entry name" value="PlsC"/>
    <property type="match status" value="1"/>
</dbReference>
<comment type="cofactor">
    <cofactor evidence="9">
        <name>FAD</name>
        <dbReference type="ChEBI" id="CHEBI:57692"/>
    </cofactor>
</comment>
<dbReference type="GO" id="GO:0071949">
    <property type="term" value="F:FAD binding"/>
    <property type="evidence" value="ECO:0007669"/>
    <property type="project" value="InterPro"/>
</dbReference>
<dbReference type="SUPFAM" id="SSF51735">
    <property type="entry name" value="NAD(P)-binding Rossmann-fold domains"/>
    <property type="match status" value="1"/>
</dbReference>
<evidence type="ECO:0000256" key="5">
    <source>
        <dbReference type="ARBA" id="ARBA00022827"/>
    </source>
</evidence>
<keyword evidence="11" id="KW-0472">Membrane</keyword>
<dbReference type="InterPro" id="IPR016169">
    <property type="entry name" value="FAD-bd_PCMH_sub2"/>
</dbReference>
<dbReference type="Pfam" id="PF01553">
    <property type="entry name" value="Acyltransferase"/>
    <property type="match status" value="1"/>
</dbReference>
<organism evidence="13 14">
    <name type="scientific">Seminavis robusta</name>
    <dbReference type="NCBI Taxonomy" id="568900"/>
    <lineage>
        <taxon>Eukaryota</taxon>
        <taxon>Sar</taxon>
        <taxon>Stramenopiles</taxon>
        <taxon>Ochrophyta</taxon>
        <taxon>Bacillariophyta</taxon>
        <taxon>Bacillariophyceae</taxon>
        <taxon>Bacillariophycidae</taxon>
        <taxon>Naviculales</taxon>
        <taxon>Naviculaceae</taxon>
        <taxon>Seminavis</taxon>
    </lineage>
</organism>
<dbReference type="Gene3D" id="3.40.50.720">
    <property type="entry name" value="NAD(P)-binding Rossmann-like Domain"/>
    <property type="match status" value="1"/>
</dbReference>
<sequence length="1693" mass="187101">MKVLEKVKVVLALFLNLLGLIKSLAMNFSKALAASKTAFSLTRGFILSAKQALSSPSFLIRVLMALAVALCAWHWFVASAAVALLFPCVAWMLAKKFHSETGGTSRLLPYLARLSKHRHEELVRNLRTIDNGDGTKKSLQSLWNANAQLEDKRVLLTGATGFVGRSILLELLSLMKQEQEDGIQVDNKIYLMIRPSPAGGDPKTRIQDLREEDCFSGLRTVWDRVVELVAVDDLSKPKFGMEQAEFYTLSESGISHVIHCAGNIRHDAPMEESAAANITAALQLQTLAYDEWNSKACIVVSDALASISSYTRSDTIIKEELVPLGRYKAVDLYHSMVGDQWLASKAMKELGIPSPYMLSKCVADHLLSRSNKAASVTKTVLIRAAIVGPSWILPFPGFNGGKQDVLSSLFGAVRSGSVQVCAFPDSPLPVIPVDVLAVGIIHSMLSENSMKSDSKVSIWNMVWFLPKVAQDAFSLWTVIGAFASWEAALRLLLCKSFHTNKKIAKHIDDVFNKLPESQVWKTAFATEAPVGGAFDVMRLRGLVPSYEKSLGRHHPYKRRQLPDKMEPAFYLASVLRTVENMMNVGVSQKKSDPTALVVPLIPDHRSDLWWALTQPNGNLAHRVVGVVTSKVLRKACSSISVDLASMADLAKEMRNDGSVPLCLAPTHRSVLDFVLISLLGFSMPGTGIKMPRIAAASHRFRHLMFASMLEWCGAFWVEQGNRGHELAATLEAFVKKGEHLMVFIEGQRSRDRRFLPPRYGFIKALQELPTSLGTPVLAPIAIDYERLPEHQSLASEMHSKGKKEPLSTSGVLGWLRQLFATQSINLGAVQITFGKPTRLQSGQSAEHVALEVQKQQRKITSITTFHLAVARVHLKIPTEALESVILSSEGNLLTGSTLVVHEAQRLSSIEAWCAHLQWMHLIAHLLRDSHPNWSTWILNEAQLGDEELRLKATNTEYNSEHLVTVLSKLTEAFEEADKLAEAASKIILSKGIPEPGVDHVLQVMESQMNTTASATTIVPPITSAAASFVARGNRDNLSSFVSDFAKDGNEEEAGTTLLPVYAQESSNPDAEHYGGWGFVDSGFQVVGGTHGVPASVRFKGQRYRISGKEFPTLHGFLEDVMGSKLPQFDPTCAEPKSVDESQSKKLLYLFLGNGFAASKLSRDPKERYRHGTGHCLEDIEHLRKGSLPRCPDLVVWPENEPDCVKIVELAEQHSMNLIPFGGGTNVTHATNPPPKEVDPRPVVSIDMRRMNKIVWLNKEDGLAHIEAGIVGRDVVKMLSADGFTMGHEPDSLEFSTLGGWIATRASGMKRNRYGNIEEMVKEVRMVTTKGVLTQHHHNAELPEGEQFSFGRVSVGTELKDLAMGSEGNYGLITSAVVRVHRIPAVDEYSSLVFPDFDTGFHFMREVARLPQALRPSSTRLSDNVQFQLAQHISGKSGSVIETFGKSLVKSYLGHWLKWNPQTISACTMVYEGESKEVAMQKQIINELATRFGGLQSGSKNGASGYDLTFAIAYFRDLIYSYQIYGESFETFVCWSRALDLCKGVEADVKKIFKELCLPGEPMICYRITQLYEEGCCAYFYLIMNLVGVTDPCAKFNLVEKTARESCLRYGGSLSHHHGVGKLRRHFMPEINSGPMNEWLKDVKKGIDPSNVFGCGNGVCGLVDHEKEKPVSEVMSWSSSDYINDGEGQEKKEN</sequence>
<dbReference type="GO" id="GO:0016746">
    <property type="term" value="F:acyltransferase activity"/>
    <property type="evidence" value="ECO:0007669"/>
    <property type="project" value="InterPro"/>
</dbReference>
<dbReference type="InterPro" id="IPR016164">
    <property type="entry name" value="FAD-linked_Oxase-like_C"/>
</dbReference>
<comment type="caution">
    <text evidence="13">The sequence shown here is derived from an EMBL/GenBank/DDBJ whole genome shotgun (WGS) entry which is preliminary data.</text>
</comment>
<dbReference type="SUPFAM" id="SSF69593">
    <property type="entry name" value="Glycerol-3-phosphate (1)-acyltransferase"/>
    <property type="match status" value="1"/>
</dbReference>
<dbReference type="InterPro" id="IPR006094">
    <property type="entry name" value="Oxid_FAD_bind_N"/>
</dbReference>
<feature type="site" description="Important for enzyme activity" evidence="10">
    <location>
        <position position="1419"/>
    </location>
</feature>
<dbReference type="GO" id="GO:0005777">
    <property type="term" value="C:peroxisome"/>
    <property type="evidence" value="ECO:0007669"/>
    <property type="project" value="UniProtKB-ARBA"/>
</dbReference>
<dbReference type="InterPro" id="IPR013120">
    <property type="entry name" value="FAR_NAD-bd"/>
</dbReference>
<dbReference type="Pfam" id="PF01565">
    <property type="entry name" value="FAD_binding_4"/>
    <property type="match status" value="1"/>
</dbReference>
<dbReference type="InterPro" id="IPR036318">
    <property type="entry name" value="FAD-bd_PCMH-like_sf"/>
</dbReference>
<dbReference type="OrthoDB" id="7786253at2759"/>
<keyword evidence="11" id="KW-1133">Transmembrane helix</keyword>
<dbReference type="GO" id="GO:0008609">
    <property type="term" value="F:alkylglycerone-phosphate synthase activity"/>
    <property type="evidence" value="ECO:0007669"/>
    <property type="project" value="UniProtKB-EC"/>
</dbReference>
<dbReference type="Gene3D" id="3.30.70.3450">
    <property type="match status" value="1"/>
</dbReference>
<dbReference type="Proteomes" id="UP001153069">
    <property type="component" value="Unassembled WGS sequence"/>
</dbReference>
<dbReference type="Pfam" id="PF02913">
    <property type="entry name" value="FAD-oxidase_C"/>
    <property type="match status" value="1"/>
</dbReference>
<gene>
    <name evidence="13" type="ORF">SEMRO_908_G218860.1</name>
</gene>
<evidence type="ECO:0000256" key="8">
    <source>
        <dbReference type="PIRSR" id="PIRSR625650-2"/>
    </source>
</evidence>
<protein>
    <recommendedName>
        <fullName evidence="3">alkylglycerone-phosphate synthase</fullName>
        <ecNumber evidence="3">2.5.1.26</ecNumber>
    </recommendedName>
    <alternativeName>
        <fullName evidence="6">Alkylglycerone-phosphate synthase</fullName>
    </alternativeName>
</protein>
<comment type="similarity">
    <text evidence="2">Belongs to the FAD-binding oxidoreductase/transferase type 4 family.</text>
</comment>
<feature type="transmembrane region" description="Helical" evidence="11">
    <location>
        <begin position="57"/>
        <end position="86"/>
    </location>
</feature>
<evidence type="ECO:0000259" key="12">
    <source>
        <dbReference type="PROSITE" id="PS51387"/>
    </source>
</evidence>
<dbReference type="PANTHER" id="PTHR46568">
    <property type="entry name" value="ALKYLDIHYDROXYACETONEPHOSPHATE SYNTHASE, PEROXISOMAL"/>
    <property type="match status" value="1"/>
</dbReference>
<dbReference type="PANTHER" id="PTHR46568:SF1">
    <property type="entry name" value="ALKYLDIHYDROXYACETONEPHOSPHATE SYNTHASE, PEROXISOMAL"/>
    <property type="match status" value="1"/>
</dbReference>
<feature type="binding site" evidence="9">
    <location>
        <begin position="1366"/>
        <end position="1372"/>
    </location>
    <ligand>
        <name>FAD</name>
        <dbReference type="ChEBI" id="CHEBI:57692"/>
    </ligand>
</feature>
<dbReference type="Pfam" id="PF07993">
    <property type="entry name" value="NAD_binding_4"/>
    <property type="match status" value="1"/>
</dbReference>
<feature type="binding site" evidence="8">
    <location>
        <position position="1515"/>
    </location>
    <ligand>
        <name>substrate</name>
    </ligand>
</feature>
<evidence type="ECO:0000256" key="6">
    <source>
        <dbReference type="ARBA" id="ARBA00031574"/>
    </source>
</evidence>
<evidence type="ECO:0000256" key="1">
    <source>
        <dbReference type="ARBA" id="ARBA00004670"/>
    </source>
</evidence>
<evidence type="ECO:0000256" key="4">
    <source>
        <dbReference type="ARBA" id="ARBA00022630"/>
    </source>
</evidence>
<name>A0A9N8HLE0_9STRA</name>
<keyword evidence="14" id="KW-1185">Reference proteome</keyword>
<dbReference type="Gene3D" id="3.30.300.330">
    <property type="match status" value="1"/>
</dbReference>
<dbReference type="InterPro" id="IPR016167">
    <property type="entry name" value="FAD-bd_PCMH_sub1"/>
</dbReference>
<keyword evidence="5 9" id="KW-0274">FAD</keyword>
<dbReference type="InterPro" id="IPR016166">
    <property type="entry name" value="FAD-bd_PCMH"/>
</dbReference>
<reference evidence="13" key="1">
    <citation type="submission" date="2020-06" db="EMBL/GenBank/DDBJ databases">
        <authorList>
            <consortium name="Plant Systems Biology data submission"/>
        </authorList>
    </citation>
    <scope>NUCLEOTIDE SEQUENCE</scope>
    <source>
        <strain evidence="13">D6</strain>
    </source>
</reference>
<feature type="binding site" evidence="9">
    <location>
        <begin position="1303"/>
        <end position="1306"/>
    </location>
    <ligand>
        <name>FAD</name>
        <dbReference type="ChEBI" id="CHEBI:57692"/>
    </ligand>
</feature>
<feature type="domain" description="FAD-binding PCMH-type" evidence="12">
    <location>
        <begin position="1187"/>
        <end position="1382"/>
    </location>
</feature>
<dbReference type="InterPro" id="IPR016171">
    <property type="entry name" value="Vanillyl_alc_oxidase_C-sub2"/>
</dbReference>